<evidence type="ECO:0000256" key="17">
    <source>
        <dbReference type="PIRNR" id="PIRNR000732"/>
    </source>
</evidence>
<evidence type="ECO:0000256" key="21">
    <source>
        <dbReference type="SAM" id="Coils"/>
    </source>
</evidence>
<dbReference type="InterPro" id="IPR024692">
    <property type="entry name" value="PTS_EI"/>
</dbReference>
<evidence type="ECO:0000256" key="9">
    <source>
        <dbReference type="ARBA" id="ARBA00022490"/>
    </source>
</evidence>
<evidence type="ECO:0000256" key="11">
    <source>
        <dbReference type="ARBA" id="ARBA00022679"/>
    </source>
</evidence>
<keyword evidence="14 17" id="KW-0418">Kinase</keyword>
<keyword evidence="8 17" id="KW-0813">Transport</keyword>
<dbReference type="InterPro" id="IPR040442">
    <property type="entry name" value="Pyrv_kinase-like_dom_sf"/>
</dbReference>
<dbReference type="Gene3D" id="3.20.20.60">
    <property type="entry name" value="Phosphoenolpyruvate-binding domains"/>
    <property type="match status" value="1"/>
</dbReference>
<dbReference type="Pfam" id="PF02896">
    <property type="entry name" value="PEP-utilizers_C"/>
    <property type="match status" value="1"/>
</dbReference>
<feature type="domain" description="PEP-utilising enzyme mobile" evidence="22">
    <location>
        <begin position="154"/>
        <end position="226"/>
    </location>
</feature>
<keyword evidence="15 17" id="KW-0460">Magnesium</keyword>
<evidence type="ECO:0000256" key="16">
    <source>
        <dbReference type="ARBA" id="ARBA00033235"/>
    </source>
</evidence>
<dbReference type="Gene3D" id="1.10.274.10">
    <property type="entry name" value="PtsI, HPr-binding domain"/>
    <property type="match status" value="1"/>
</dbReference>
<evidence type="ECO:0000256" key="3">
    <source>
        <dbReference type="ARBA" id="ARBA00002728"/>
    </source>
</evidence>
<dbReference type="InterPro" id="IPR036637">
    <property type="entry name" value="Phosphohistidine_dom_sf"/>
</dbReference>
<dbReference type="SUPFAM" id="SSF52009">
    <property type="entry name" value="Phosphohistidine domain"/>
    <property type="match status" value="1"/>
</dbReference>
<accession>A0A3A3H5F9</accession>
<evidence type="ECO:0000256" key="7">
    <source>
        <dbReference type="ARBA" id="ARBA00016544"/>
    </source>
</evidence>
<comment type="cofactor">
    <cofactor evidence="2 17 20">
        <name>Mg(2+)</name>
        <dbReference type="ChEBI" id="CHEBI:18420"/>
    </cofactor>
</comment>
<dbReference type="EMBL" id="QYZD01000001">
    <property type="protein sequence ID" value="RJG26943.1"/>
    <property type="molecule type" value="Genomic_DNA"/>
</dbReference>
<sequence length="579" mass="63718">MLLQGIAAASGYAIGQAFVLQEQEASVERTDIAPGEADAEVERLQNAVAQSKDELEKIKASTAAKLGEHEAEIFATHQLLLEDEEFIGQAIAQIRAMNVNAEYALHEVTEQLVAIFAGMDDEYLRERAADFRDVSKRVQRHLSGVKAASLNDFAEAVVLFANDLTPSDTAQLDRSKVAGFVTQIGGRTSHSAIMARSMEIPAVVGLTDAMQSVKTGQMVIVDGSSGIVLIDPDAETLAAYREKKEKFELRREEMKQYKDRPSVTADGHQVELVANIGNPQDALGARNHGAEGVGLFRTEFLYMGRDNFPSEEEQYHAYTAVCQTMGAEKPIVIRTLDIGGDKELSYLELPKEMNPFLGYRAIRLCLDRKDLFKTQLRAILRASAHGNIKLMYPMIATITELREANKLLAEARQELDAEGVAYNREMEVGIMIEVPAAAIAADQLAEEVDFFSIGTNDLVQYTMAADRMNQQVSHLSQPFHPSVLRLIKMVIDAAHSHGKWAGMCGEMAGNLKAIPLLLGLGLDEFSMSASSVLPARVLLSRLDREAMKPLAEEALRLTTSEEIQYLVVERIPAIQELTI</sequence>
<dbReference type="PANTHER" id="PTHR46244:SF3">
    <property type="entry name" value="PHOSPHOENOLPYRUVATE-PROTEIN PHOSPHOTRANSFERASE"/>
    <property type="match status" value="1"/>
</dbReference>
<evidence type="ECO:0000256" key="12">
    <source>
        <dbReference type="ARBA" id="ARBA00022683"/>
    </source>
</evidence>
<evidence type="ECO:0000256" key="19">
    <source>
        <dbReference type="PIRSR" id="PIRSR000732-2"/>
    </source>
</evidence>
<name>A0A3A3H5F9_PANTH</name>
<dbReference type="InterPro" id="IPR008731">
    <property type="entry name" value="PTS_EIN"/>
</dbReference>
<evidence type="ECO:0000256" key="6">
    <source>
        <dbReference type="ARBA" id="ARBA00012232"/>
    </source>
</evidence>
<dbReference type="GO" id="GO:0009401">
    <property type="term" value="P:phosphoenolpyruvate-dependent sugar phosphotransferase system"/>
    <property type="evidence" value="ECO:0007669"/>
    <property type="project" value="UniProtKB-KW"/>
</dbReference>
<evidence type="ECO:0000256" key="13">
    <source>
        <dbReference type="ARBA" id="ARBA00022723"/>
    </source>
</evidence>
<dbReference type="GO" id="GO:0016301">
    <property type="term" value="F:kinase activity"/>
    <property type="evidence" value="ECO:0007669"/>
    <property type="project" value="UniProtKB-KW"/>
</dbReference>
<dbReference type="InterPro" id="IPR006318">
    <property type="entry name" value="PTS_EI-like"/>
</dbReference>
<dbReference type="InterPro" id="IPR015813">
    <property type="entry name" value="Pyrv/PenolPyrv_kinase-like_dom"/>
</dbReference>
<feature type="domain" description="Phosphotransferase system enzyme I N-terminal" evidence="24">
    <location>
        <begin position="4"/>
        <end position="127"/>
    </location>
</feature>
<dbReference type="Pfam" id="PF00391">
    <property type="entry name" value="PEP-utilizers"/>
    <property type="match status" value="1"/>
</dbReference>
<evidence type="ECO:0000259" key="22">
    <source>
        <dbReference type="Pfam" id="PF00391"/>
    </source>
</evidence>
<keyword evidence="13 17" id="KW-0479">Metal-binding</keyword>
<dbReference type="OrthoDB" id="9765468at2"/>
<feature type="coiled-coil region" evidence="21">
    <location>
        <begin position="41"/>
        <end position="72"/>
    </location>
</feature>
<keyword evidence="12 17" id="KW-0598">Phosphotransferase system</keyword>
<comment type="caution">
    <text evidence="25">The sequence shown here is derived from an EMBL/GenBank/DDBJ whole genome shotgun (WGS) entry which is preliminary data.</text>
</comment>
<dbReference type="Proteomes" id="UP000266177">
    <property type="component" value="Unassembled WGS sequence"/>
</dbReference>
<comment type="subcellular location">
    <subcellularLocation>
        <location evidence="4 17">Cytoplasm</location>
    </subcellularLocation>
</comment>
<dbReference type="InterPro" id="IPR018274">
    <property type="entry name" value="PEP_util_AS"/>
</dbReference>
<evidence type="ECO:0000313" key="25">
    <source>
        <dbReference type="EMBL" id="RJG26943.1"/>
    </source>
</evidence>
<dbReference type="RefSeq" id="WP_119790622.1">
    <property type="nucleotide sequence ID" value="NZ_QYZD01000001.1"/>
</dbReference>
<evidence type="ECO:0000256" key="2">
    <source>
        <dbReference type="ARBA" id="ARBA00001946"/>
    </source>
</evidence>
<dbReference type="EC" id="2.7.3.9" evidence="6 17"/>
<dbReference type="GO" id="GO:0046872">
    <property type="term" value="F:metal ion binding"/>
    <property type="evidence" value="ECO:0007669"/>
    <property type="project" value="UniProtKB-KW"/>
</dbReference>
<dbReference type="InterPro" id="IPR023151">
    <property type="entry name" value="PEP_util_CS"/>
</dbReference>
<dbReference type="InterPro" id="IPR050499">
    <property type="entry name" value="PEP-utilizing_PTS_enzyme"/>
</dbReference>
<evidence type="ECO:0000259" key="24">
    <source>
        <dbReference type="Pfam" id="PF05524"/>
    </source>
</evidence>
<dbReference type="PANTHER" id="PTHR46244">
    <property type="entry name" value="PHOSPHOENOLPYRUVATE-PROTEIN PHOSPHOTRANSFERASE"/>
    <property type="match status" value="1"/>
</dbReference>
<dbReference type="GO" id="GO:0005737">
    <property type="term" value="C:cytoplasm"/>
    <property type="evidence" value="ECO:0007669"/>
    <property type="project" value="UniProtKB-SubCell"/>
</dbReference>
<dbReference type="AlphaFoldDB" id="A0A3A3H5F9"/>
<dbReference type="PRINTS" id="PR01736">
    <property type="entry name" value="PHPHTRNFRASE"/>
</dbReference>
<dbReference type="SUPFAM" id="SSF51621">
    <property type="entry name" value="Phosphoenolpyruvate/pyruvate domain"/>
    <property type="match status" value="1"/>
</dbReference>
<dbReference type="InterPro" id="IPR008279">
    <property type="entry name" value="PEP-util_enz_mobile_dom"/>
</dbReference>
<keyword evidence="25" id="KW-0670">Pyruvate</keyword>
<keyword evidence="9 17" id="KW-0963">Cytoplasm</keyword>
<dbReference type="NCBIfam" id="TIGR01417">
    <property type="entry name" value="PTS_I_fam"/>
    <property type="match status" value="1"/>
</dbReference>
<keyword evidence="11 17" id="KW-0808">Transferase</keyword>
<keyword evidence="10 17" id="KW-0762">Sugar transport</keyword>
<comment type="function">
    <text evidence="3 17">General (non sugar-specific) component of the phosphoenolpyruvate-dependent sugar phosphotransferase system (sugar PTS). This major carbohydrate active-transport system catalyzes the phosphorylation of incoming sugar substrates concomitantly with their translocation across the cell membrane. Enzyme I transfers the phosphoryl group from phosphoenolpyruvate (PEP) to the phosphoryl carrier protein (HPr).</text>
</comment>
<organism evidence="25 26">
    <name type="scientific">Paenibacillus thiaminolyticus</name>
    <name type="common">Bacillus thiaminolyticus</name>
    <dbReference type="NCBI Taxonomy" id="49283"/>
    <lineage>
        <taxon>Bacteria</taxon>
        <taxon>Bacillati</taxon>
        <taxon>Bacillota</taxon>
        <taxon>Bacilli</taxon>
        <taxon>Bacillales</taxon>
        <taxon>Paenibacillaceae</taxon>
        <taxon>Paenibacillus</taxon>
    </lineage>
</organism>
<reference evidence="25 26" key="1">
    <citation type="submission" date="2018-09" db="EMBL/GenBank/DDBJ databases">
        <title>Paenibacillus SK2017-BO5.</title>
        <authorList>
            <person name="Piskunova J.V."/>
            <person name="Dubiley S.A."/>
            <person name="Severinov K.V."/>
        </authorList>
    </citation>
    <scope>NUCLEOTIDE SEQUENCE [LARGE SCALE GENOMIC DNA]</scope>
    <source>
        <strain evidence="25 26">BO5</strain>
    </source>
</reference>
<dbReference type="SUPFAM" id="SSF47831">
    <property type="entry name" value="Enzyme I of the PEP:sugar phosphotransferase system HPr-binding (sub)domain"/>
    <property type="match status" value="1"/>
</dbReference>
<feature type="coiled-coil region" evidence="21">
    <location>
        <begin position="394"/>
        <end position="421"/>
    </location>
</feature>
<feature type="binding site" evidence="20">
    <location>
        <position position="457"/>
    </location>
    <ligand>
        <name>Mg(2+)</name>
        <dbReference type="ChEBI" id="CHEBI:18420"/>
    </ligand>
</feature>
<dbReference type="Pfam" id="PF05524">
    <property type="entry name" value="PEP-utilisers_N"/>
    <property type="match status" value="1"/>
</dbReference>
<dbReference type="FunFam" id="3.20.20.60:FF:000007">
    <property type="entry name" value="Phosphoenolpyruvate-protein phosphotransferase"/>
    <property type="match status" value="1"/>
</dbReference>
<dbReference type="PROSITE" id="PS00370">
    <property type="entry name" value="PEP_ENZYMES_PHOS_SITE"/>
    <property type="match status" value="1"/>
</dbReference>
<comment type="similarity">
    <text evidence="5 17">Belongs to the PEP-utilizing enzyme family.</text>
</comment>
<dbReference type="GO" id="GO:0008965">
    <property type="term" value="F:phosphoenolpyruvate-protein phosphotransferase activity"/>
    <property type="evidence" value="ECO:0007669"/>
    <property type="project" value="UniProtKB-EC"/>
</dbReference>
<evidence type="ECO:0000256" key="4">
    <source>
        <dbReference type="ARBA" id="ARBA00004496"/>
    </source>
</evidence>
<feature type="binding site" evidence="20">
    <location>
        <position position="433"/>
    </location>
    <ligand>
        <name>Mg(2+)</name>
        <dbReference type="ChEBI" id="CHEBI:18420"/>
    </ligand>
</feature>
<feature type="binding site" evidence="19">
    <location>
        <position position="467"/>
    </location>
    <ligand>
        <name>phosphoenolpyruvate</name>
        <dbReference type="ChEBI" id="CHEBI:58702"/>
    </ligand>
</feature>
<dbReference type="InterPro" id="IPR036618">
    <property type="entry name" value="PtsI_HPr-bd_sf"/>
</dbReference>
<dbReference type="PIRSF" id="PIRSF000732">
    <property type="entry name" value="PTS_enzyme_I"/>
    <property type="match status" value="1"/>
</dbReference>
<evidence type="ECO:0000313" key="26">
    <source>
        <dbReference type="Proteomes" id="UP000266177"/>
    </source>
</evidence>
<dbReference type="PROSITE" id="PS00742">
    <property type="entry name" value="PEP_ENZYMES_2"/>
    <property type="match status" value="1"/>
</dbReference>
<dbReference type="InterPro" id="IPR000121">
    <property type="entry name" value="PEP_util_C"/>
</dbReference>
<feature type="domain" description="PEP-utilising enzyme C-terminal" evidence="23">
    <location>
        <begin position="252"/>
        <end position="543"/>
    </location>
</feature>
<evidence type="ECO:0000256" key="14">
    <source>
        <dbReference type="ARBA" id="ARBA00022777"/>
    </source>
</evidence>
<evidence type="ECO:0000256" key="5">
    <source>
        <dbReference type="ARBA" id="ARBA00007837"/>
    </source>
</evidence>
<evidence type="ECO:0000259" key="23">
    <source>
        <dbReference type="Pfam" id="PF02896"/>
    </source>
</evidence>
<evidence type="ECO:0000256" key="18">
    <source>
        <dbReference type="PIRSR" id="PIRSR000732-1"/>
    </source>
</evidence>
<proteinExistence type="inferred from homology"/>
<feature type="active site" description="Tele-phosphohistidine intermediate" evidence="18">
    <location>
        <position position="190"/>
    </location>
</feature>
<protein>
    <recommendedName>
        <fullName evidence="7 17">Phosphoenolpyruvate-protein phosphotransferase</fullName>
        <ecNumber evidence="6 17">2.7.3.9</ecNumber>
    </recommendedName>
    <alternativeName>
        <fullName evidence="16 17">Phosphotransferase system, enzyme I</fullName>
    </alternativeName>
</protein>
<evidence type="ECO:0000256" key="15">
    <source>
        <dbReference type="ARBA" id="ARBA00022842"/>
    </source>
</evidence>
<feature type="binding site" evidence="19">
    <location>
        <begin position="456"/>
        <end position="457"/>
    </location>
    <ligand>
        <name>phosphoenolpyruvate</name>
        <dbReference type="ChEBI" id="CHEBI:58702"/>
    </ligand>
</feature>
<feature type="active site" description="Proton donor" evidence="18">
    <location>
        <position position="504"/>
    </location>
</feature>
<dbReference type="Gene3D" id="3.50.30.10">
    <property type="entry name" value="Phosphohistidine domain"/>
    <property type="match status" value="1"/>
</dbReference>
<feature type="binding site" evidence="19">
    <location>
        <position position="334"/>
    </location>
    <ligand>
        <name>phosphoenolpyruvate</name>
        <dbReference type="ChEBI" id="CHEBI:58702"/>
    </ligand>
</feature>
<gene>
    <name evidence="25" type="primary">ptsP</name>
    <name evidence="25" type="ORF">DQX05_02725</name>
</gene>
<evidence type="ECO:0000256" key="8">
    <source>
        <dbReference type="ARBA" id="ARBA00022448"/>
    </source>
</evidence>
<keyword evidence="21" id="KW-0175">Coiled coil</keyword>
<evidence type="ECO:0000256" key="10">
    <source>
        <dbReference type="ARBA" id="ARBA00022597"/>
    </source>
</evidence>
<evidence type="ECO:0000256" key="20">
    <source>
        <dbReference type="PIRSR" id="PIRSR000732-3"/>
    </source>
</evidence>
<feature type="binding site" evidence="19">
    <location>
        <position position="297"/>
    </location>
    <ligand>
        <name>phosphoenolpyruvate</name>
        <dbReference type="ChEBI" id="CHEBI:58702"/>
    </ligand>
</feature>
<evidence type="ECO:0000256" key="1">
    <source>
        <dbReference type="ARBA" id="ARBA00000683"/>
    </source>
</evidence>
<comment type="catalytic activity">
    <reaction evidence="1 17">
        <text>L-histidyl-[protein] + phosphoenolpyruvate = N(pros)-phospho-L-histidyl-[protein] + pyruvate</text>
        <dbReference type="Rhea" id="RHEA:23880"/>
        <dbReference type="Rhea" id="RHEA-COMP:9745"/>
        <dbReference type="Rhea" id="RHEA-COMP:9746"/>
        <dbReference type="ChEBI" id="CHEBI:15361"/>
        <dbReference type="ChEBI" id="CHEBI:29979"/>
        <dbReference type="ChEBI" id="CHEBI:58702"/>
        <dbReference type="ChEBI" id="CHEBI:64837"/>
        <dbReference type="EC" id="2.7.3.9"/>
    </reaction>
</comment>